<feature type="region of interest" description="Disordered" evidence="1">
    <location>
        <begin position="491"/>
        <end position="513"/>
    </location>
</feature>
<sequence>MTTIRRANPVGVYSILLGLLATGDALPAQEPASAPTGVVLMAPSIPDEVTGTLRTLNATLSKDLDPKDNLVVDLVALFGVEVFERPLRRASLAMLGIDRLPATGVNFLYLQPYVIAQGATAPEEQARALDTLALQLQAAQQQLWRQADFPELFEYLAANDKALDAVVAASRKPRYFAPLLSLEEPPRLLGASLVIERRLRYLADCLSARALRRLAEGNGIAAQDDLLACHRLAVKLAEGSPFDVSVAKADVVDAIACRADGVALQSGKVSAADARRWLAEWEKIPRIPSPDRAADRGERAIIHQEIEFLKSDEDSVEGFLEFPDAAVQEAVKDLTLAKLPWDAALKRADEVQDQIVQALATRDRAEQMRLFEQLDRDYAKWQEAEPEKFRQLGTLIETDPVAASRLVGEAMAHSLRTNYWQRRHSEDRSRLRRDMLTIGLALLIYRGEHGEYPQTLAELAPTILKSVPLEAHSDEPFVYDRSAPDHCRLMSRGANRQDDANQEYNDDQALELH</sequence>
<proteinExistence type="predicted"/>
<comment type="caution">
    <text evidence="2">The sequence shown here is derived from an EMBL/GenBank/DDBJ whole genome shotgun (WGS) entry which is preliminary data.</text>
</comment>
<protein>
    <submittedName>
        <fullName evidence="2">Uncharacterized protein</fullName>
    </submittedName>
</protein>
<dbReference type="AlphaFoldDB" id="A0A7C2NXB4"/>
<organism evidence="2">
    <name type="scientific">Schlesneria paludicola</name>
    <dbReference type="NCBI Taxonomy" id="360056"/>
    <lineage>
        <taxon>Bacteria</taxon>
        <taxon>Pseudomonadati</taxon>
        <taxon>Planctomycetota</taxon>
        <taxon>Planctomycetia</taxon>
        <taxon>Planctomycetales</taxon>
        <taxon>Planctomycetaceae</taxon>
        <taxon>Schlesneria</taxon>
    </lineage>
</organism>
<gene>
    <name evidence="2" type="ORF">ENQ76_08700</name>
</gene>
<name>A0A7C2NXB4_9PLAN</name>
<accession>A0A7C2NXB4</accession>
<dbReference type="EMBL" id="DSOK01000248">
    <property type="protein sequence ID" value="HEN15531.1"/>
    <property type="molecule type" value="Genomic_DNA"/>
</dbReference>
<feature type="compositionally biased region" description="Acidic residues" evidence="1">
    <location>
        <begin position="500"/>
        <end position="513"/>
    </location>
</feature>
<evidence type="ECO:0000313" key="2">
    <source>
        <dbReference type="EMBL" id="HEN15531.1"/>
    </source>
</evidence>
<reference evidence="2" key="1">
    <citation type="journal article" date="2020" name="mSystems">
        <title>Genome- and Community-Level Interaction Insights into Carbon Utilization and Element Cycling Functions of Hydrothermarchaeota in Hydrothermal Sediment.</title>
        <authorList>
            <person name="Zhou Z."/>
            <person name="Liu Y."/>
            <person name="Xu W."/>
            <person name="Pan J."/>
            <person name="Luo Z.H."/>
            <person name="Li M."/>
        </authorList>
    </citation>
    <scope>NUCLEOTIDE SEQUENCE [LARGE SCALE GENOMIC DNA]</scope>
    <source>
        <strain evidence="2">SpSt-339</strain>
    </source>
</reference>
<evidence type="ECO:0000256" key="1">
    <source>
        <dbReference type="SAM" id="MobiDB-lite"/>
    </source>
</evidence>